<name>A0A814JWE4_9BILA</name>
<reference evidence="6" key="1">
    <citation type="submission" date="2021-02" db="EMBL/GenBank/DDBJ databases">
        <authorList>
            <person name="Nowell W R."/>
        </authorList>
    </citation>
    <scope>NUCLEOTIDE SEQUENCE</scope>
    <source>
        <strain evidence="6">Ploen Becks lab</strain>
    </source>
</reference>
<dbReference type="SUPFAM" id="SSF57850">
    <property type="entry name" value="RING/U-box"/>
    <property type="match status" value="1"/>
</dbReference>
<dbReference type="OrthoDB" id="8062037at2759"/>
<dbReference type="PANTHER" id="PTHR45931">
    <property type="entry name" value="SI:CH211-59O9.10"/>
    <property type="match status" value="1"/>
</dbReference>
<accession>A0A814JWE4</accession>
<feature type="domain" description="RING-type" evidence="5">
    <location>
        <begin position="66"/>
        <end position="107"/>
    </location>
</feature>
<evidence type="ECO:0000256" key="3">
    <source>
        <dbReference type="ARBA" id="ARBA00022833"/>
    </source>
</evidence>
<dbReference type="GO" id="GO:0006511">
    <property type="term" value="P:ubiquitin-dependent protein catabolic process"/>
    <property type="evidence" value="ECO:0007669"/>
    <property type="project" value="TreeGrafter"/>
</dbReference>
<proteinExistence type="predicted"/>
<dbReference type="Pfam" id="PF13639">
    <property type="entry name" value="zf-RING_2"/>
    <property type="match status" value="1"/>
</dbReference>
<dbReference type="EMBL" id="CAJNOC010005136">
    <property type="protein sequence ID" value="CAF1043464.1"/>
    <property type="molecule type" value="Genomic_DNA"/>
</dbReference>
<evidence type="ECO:0000259" key="5">
    <source>
        <dbReference type="PROSITE" id="PS50089"/>
    </source>
</evidence>
<protein>
    <recommendedName>
        <fullName evidence="5">RING-type domain-containing protein</fullName>
    </recommendedName>
</protein>
<evidence type="ECO:0000256" key="4">
    <source>
        <dbReference type="PROSITE-ProRule" id="PRU00175"/>
    </source>
</evidence>
<dbReference type="InterPro" id="IPR001841">
    <property type="entry name" value="Znf_RING"/>
</dbReference>
<dbReference type="InterPro" id="IPR051834">
    <property type="entry name" value="RING_finger_E3_ligase"/>
</dbReference>
<dbReference type="CDD" id="cd16454">
    <property type="entry name" value="RING-H2_PA-TM-RING"/>
    <property type="match status" value="1"/>
</dbReference>
<dbReference type="GO" id="GO:0061630">
    <property type="term" value="F:ubiquitin protein ligase activity"/>
    <property type="evidence" value="ECO:0007669"/>
    <property type="project" value="TreeGrafter"/>
</dbReference>
<dbReference type="SMART" id="SM00184">
    <property type="entry name" value="RING"/>
    <property type="match status" value="1"/>
</dbReference>
<keyword evidence="7" id="KW-1185">Reference proteome</keyword>
<sequence length="110" mass="12384">MSDRRRQCDDNQNDSIGAKLVKAITLGAAVGLGAFLGYQLYKHLTAEEVEKIPITNATFSDKSLDCSICLESFNYDDKLKVLPCNHKYHAECIIQWVEKNPSCPQCRRSC</sequence>
<keyword evidence="1" id="KW-0479">Metal-binding</keyword>
<evidence type="ECO:0000313" key="6">
    <source>
        <dbReference type="EMBL" id="CAF1043464.1"/>
    </source>
</evidence>
<keyword evidence="2 4" id="KW-0863">Zinc-finger</keyword>
<dbReference type="GO" id="GO:0008270">
    <property type="term" value="F:zinc ion binding"/>
    <property type="evidence" value="ECO:0007669"/>
    <property type="project" value="UniProtKB-KW"/>
</dbReference>
<gene>
    <name evidence="6" type="ORF">OXX778_LOCUS18466</name>
</gene>
<dbReference type="InterPro" id="IPR013083">
    <property type="entry name" value="Znf_RING/FYVE/PHD"/>
</dbReference>
<dbReference type="AlphaFoldDB" id="A0A814JWE4"/>
<dbReference type="GO" id="GO:0005634">
    <property type="term" value="C:nucleus"/>
    <property type="evidence" value="ECO:0007669"/>
    <property type="project" value="TreeGrafter"/>
</dbReference>
<evidence type="ECO:0000256" key="1">
    <source>
        <dbReference type="ARBA" id="ARBA00022723"/>
    </source>
</evidence>
<evidence type="ECO:0000256" key="2">
    <source>
        <dbReference type="ARBA" id="ARBA00022771"/>
    </source>
</evidence>
<dbReference type="PROSITE" id="PS50089">
    <property type="entry name" value="ZF_RING_2"/>
    <property type="match status" value="1"/>
</dbReference>
<dbReference type="Gene3D" id="3.30.40.10">
    <property type="entry name" value="Zinc/RING finger domain, C3HC4 (zinc finger)"/>
    <property type="match status" value="1"/>
</dbReference>
<comment type="caution">
    <text evidence="6">The sequence shown here is derived from an EMBL/GenBank/DDBJ whole genome shotgun (WGS) entry which is preliminary data.</text>
</comment>
<organism evidence="6 7">
    <name type="scientific">Brachionus calyciflorus</name>
    <dbReference type="NCBI Taxonomy" id="104777"/>
    <lineage>
        <taxon>Eukaryota</taxon>
        <taxon>Metazoa</taxon>
        <taxon>Spiralia</taxon>
        <taxon>Gnathifera</taxon>
        <taxon>Rotifera</taxon>
        <taxon>Eurotatoria</taxon>
        <taxon>Monogononta</taxon>
        <taxon>Pseudotrocha</taxon>
        <taxon>Ploima</taxon>
        <taxon>Brachionidae</taxon>
        <taxon>Brachionus</taxon>
    </lineage>
</organism>
<keyword evidence="3" id="KW-0862">Zinc</keyword>
<dbReference type="Proteomes" id="UP000663879">
    <property type="component" value="Unassembled WGS sequence"/>
</dbReference>
<evidence type="ECO:0000313" key="7">
    <source>
        <dbReference type="Proteomes" id="UP000663879"/>
    </source>
</evidence>
<dbReference type="PANTHER" id="PTHR45931:SF3">
    <property type="entry name" value="RING ZINC FINGER-CONTAINING PROTEIN"/>
    <property type="match status" value="1"/>
</dbReference>